<dbReference type="Gene3D" id="3.10.100.10">
    <property type="entry name" value="Mannose-Binding Protein A, subunit A"/>
    <property type="match status" value="1"/>
</dbReference>
<dbReference type="Proteomes" id="UP001186944">
    <property type="component" value="Unassembled WGS sequence"/>
</dbReference>
<keyword evidence="5" id="KW-1185">Reference proteome</keyword>
<dbReference type="Pfam" id="PF00059">
    <property type="entry name" value="Lectin_C"/>
    <property type="match status" value="1"/>
</dbReference>
<accession>A0AA89BUT7</accession>
<name>A0AA89BUT7_PINIB</name>
<organism evidence="4 5">
    <name type="scientific">Pinctada imbricata</name>
    <name type="common">Atlantic pearl-oyster</name>
    <name type="synonym">Pinctada martensii</name>
    <dbReference type="NCBI Taxonomy" id="66713"/>
    <lineage>
        <taxon>Eukaryota</taxon>
        <taxon>Metazoa</taxon>
        <taxon>Spiralia</taxon>
        <taxon>Lophotrochozoa</taxon>
        <taxon>Mollusca</taxon>
        <taxon>Bivalvia</taxon>
        <taxon>Autobranchia</taxon>
        <taxon>Pteriomorphia</taxon>
        <taxon>Pterioida</taxon>
        <taxon>Pterioidea</taxon>
        <taxon>Pteriidae</taxon>
        <taxon>Pinctada</taxon>
    </lineage>
</organism>
<dbReference type="InterPro" id="IPR001304">
    <property type="entry name" value="C-type_lectin-like"/>
</dbReference>
<dbReference type="InterPro" id="IPR016187">
    <property type="entry name" value="CTDL_fold"/>
</dbReference>
<dbReference type="AlphaFoldDB" id="A0AA89BUT7"/>
<keyword evidence="1" id="KW-1015">Disulfide bond</keyword>
<dbReference type="PROSITE" id="PS50041">
    <property type="entry name" value="C_TYPE_LECTIN_2"/>
    <property type="match status" value="1"/>
</dbReference>
<reference evidence="4" key="1">
    <citation type="submission" date="2019-08" db="EMBL/GenBank/DDBJ databases">
        <title>The improved chromosome-level genome for the pearl oyster Pinctada fucata martensii using PacBio sequencing and Hi-C.</title>
        <authorList>
            <person name="Zheng Z."/>
        </authorList>
    </citation>
    <scope>NUCLEOTIDE SEQUENCE</scope>
    <source>
        <strain evidence="4">ZZ-2019</strain>
        <tissue evidence="4">Adductor muscle</tissue>
    </source>
</reference>
<sequence length="234" mass="27474">MYENNVQLHSVCMSANKDMKTALEEIRQKTEEQQSKYQNDTERYERINETVEKHDSKLLTIERRNENQQRVIQTTLQRHESDLQDLRQLIQDLKSKVLNMTDELNILLKGSVIVKGTTNYFVSEEKLSWSDAWSFCRKIGAILVHIKNQIINGFLLKSLSKYADDFWIGGELVSGRYMWKTSTGYEPVSWSNWAPGEPNSGGQKCIQLDEYQYHKWDNDYCNTPQRFVCSREQS</sequence>
<feature type="coiled-coil region" evidence="2">
    <location>
        <begin position="12"/>
        <end position="47"/>
    </location>
</feature>
<evidence type="ECO:0000313" key="4">
    <source>
        <dbReference type="EMBL" id="KAK3096868.1"/>
    </source>
</evidence>
<evidence type="ECO:0000256" key="1">
    <source>
        <dbReference type="ARBA" id="ARBA00023157"/>
    </source>
</evidence>
<dbReference type="SMART" id="SM00034">
    <property type="entry name" value="CLECT"/>
    <property type="match status" value="1"/>
</dbReference>
<dbReference type="CDD" id="cd00037">
    <property type="entry name" value="CLECT"/>
    <property type="match status" value="1"/>
</dbReference>
<feature type="domain" description="C-type lectin" evidence="3">
    <location>
        <begin position="115"/>
        <end position="230"/>
    </location>
</feature>
<dbReference type="InterPro" id="IPR018378">
    <property type="entry name" value="C-type_lectin_CS"/>
</dbReference>
<dbReference type="PROSITE" id="PS00615">
    <property type="entry name" value="C_TYPE_LECTIN_1"/>
    <property type="match status" value="1"/>
</dbReference>
<dbReference type="InterPro" id="IPR016186">
    <property type="entry name" value="C-type_lectin-like/link_sf"/>
</dbReference>
<dbReference type="SUPFAM" id="SSF56436">
    <property type="entry name" value="C-type lectin-like"/>
    <property type="match status" value="1"/>
</dbReference>
<protein>
    <recommendedName>
        <fullName evidence="3">C-type lectin domain-containing protein</fullName>
    </recommendedName>
</protein>
<evidence type="ECO:0000313" key="5">
    <source>
        <dbReference type="Proteomes" id="UP001186944"/>
    </source>
</evidence>
<dbReference type="PANTHER" id="PTHR22801">
    <property type="entry name" value="LITHOSTATHINE"/>
    <property type="match status" value="1"/>
</dbReference>
<feature type="coiled-coil region" evidence="2">
    <location>
        <begin position="76"/>
        <end position="103"/>
    </location>
</feature>
<keyword evidence="2" id="KW-0175">Coiled coil</keyword>
<dbReference type="EMBL" id="VSWD01000007">
    <property type="protein sequence ID" value="KAK3096868.1"/>
    <property type="molecule type" value="Genomic_DNA"/>
</dbReference>
<proteinExistence type="predicted"/>
<comment type="caution">
    <text evidence="4">The sequence shown here is derived from an EMBL/GenBank/DDBJ whole genome shotgun (WGS) entry which is preliminary data.</text>
</comment>
<evidence type="ECO:0000256" key="2">
    <source>
        <dbReference type="SAM" id="Coils"/>
    </source>
</evidence>
<dbReference type="InterPro" id="IPR050801">
    <property type="entry name" value="Ca-Dep_Lectins_ImmuneDev"/>
</dbReference>
<dbReference type="PANTHER" id="PTHR22801:SF63">
    <property type="entry name" value="C-TYPE LECTIN DOMAIN-CONTAINING PROTEIN"/>
    <property type="match status" value="1"/>
</dbReference>
<gene>
    <name evidence="4" type="ORF">FSP39_004181</name>
</gene>
<evidence type="ECO:0000259" key="3">
    <source>
        <dbReference type="PROSITE" id="PS50041"/>
    </source>
</evidence>